<accession>A0A1H9Y4D4</accession>
<protein>
    <submittedName>
        <fullName evidence="2">Chromosome segregation ATPase</fullName>
    </submittedName>
</protein>
<keyword evidence="1" id="KW-0175">Coiled coil</keyword>
<feature type="coiled-coil region" evidence="1">
    <location>
        <begin position="874"/>
        <end position="922"/>
    </location>
</feature>
<keyword evidence="3" id="KW-1185">Reference proteome</keyword>
<reference evidence="3" key="1">
    <citation type="submission" date="2016-10" db="EMBL/GenBank/DDBJ databases">
        <authorList>
            <person name="Varghese N."/>
            <person name="Submissions S."/>
        </authorList>
    </citation>
    <scope>NUCLEOTIDE SEQUENCE [LARGE SCALE GENOMIC DNA]</scope>
    <source>
        <strain evidence="3">SLH 33</strain>
    </source>
</reference>
<dbReference type="PANTHER" id="PTHR23159">
    <property type="entry name" value="CENTROSOMAL PROTEIN 2"/>
    <property type="match status" value="1"/>
</dbReference>
<gene>
    <name evidence="2" type="ORF">SAMN04488587_0195</name>
</gene>
<feature type="coiled-coil region" evidence="1">
    <location>
        <begin position="1205"/>
        <end position="1232"/>
    </location>
</feature>
<dbReference type="Gene3D" id="1.10.287.1490">
    <property type="match status" value="1"/>
</dbReference>
<dbReference type="STRING" id="1353158.SAMN04488587_0195"/>
<dbReference type="EMBL" id="FOHQ01000001">
    <property type="protein sequence ID" value="SES63219.1"/>
    <property type="molecule type" value="Genomic_DNA"/>
</dbReference>
<feature type="coiled-coil region" evidence="1">
    <location>
        <begin position="755"/>
        <end position="846"/>
    </location>
</feature>
<evidence type="ECO:0000313" key="3">
    <source>
        <dbReference type="Proteomes" id="UP000243338"/>
    </source>
</evidence>
<dbReference type="OrthoDB" id="146182at2157"/>
<organism evidence="2 3">
    <name type="scientific">Methanococcoides vulcani</name>
    <dbReference type="NCBI Taxonomy" id="1353158"/>
    <lineage>
        <taxon>Archaea</taxon>
        <taxon>Methanobacteriati</taxon>
        <taxon>Methanobacteriota</taxon>
        <taxon>Stenosarchaea group</taxon>
        <taxon>Methanomicrobia</taxon>
        <taxon>Methanosarcinales</taxon>
        <taxon>Methanosarcinaceae</taxon>
        <taxon>Methanococcoides</taxon>
    </lineage>
</organism>
<evidence type="ECO:0000313" key="2">
    <source>
        <dbReference type="EMBL" id="SES63219.1"/>
    </source>
</evidence>
<feature type="coiled-coil region" evidence="1">
    <location>
        <begin position="399"/>
        <end position="476"/>
    </location>
</feature>
<dbReference type="PANTHER" id="PTHR23159:SF31">
    <property type="entry name" value="CENTROSOME-ASSOCIATED PROTEIN CEP250 ISOFORM X1"/>
    <property type="match status" value="1"/>
</dbReference>
<proteinExistence type="predicted"/>
<evidence type="ECO:0000256" key="1">
    <source>
        <dbReference type="SAM" id="Coils"/>
    </source>
</evidence>
<dbReference type="RefSeq" id="WP_091688163.1">
    <property type="nucleotide sequence ID" value="NZ_CAAGSJ010000004.1"/>
</dbReference>
<name>A0A1H9Y4D4_9EURY</name>
<sequence>MPRIKNVRIINAQYNNGTQMYQDFVMPLNGLSATYLLGNGGGKSVLVMLIMQCIIPNYTLNADKPFKLMFKGGEPNRTTHVLIEWELDSGLSPHKTLLTGFCAKKKTSSDENDTIDGVEYFNYTHLYDSSNDMDILRIPLCHMDGNTFVTKSLSDTRKMLHENRDEYDIWVGRMNGKGEYQQQIKKYCILGAEGRLMGSINESENQLRTHFKKSYGTSRTVIEKLLLNTTIECLNDKRAIGGHEHDETNSELLADTLIQSQEDIKRLNDELENMQETHAYHAEILKLTDANGRLINAHTELEDTKHQTAVQYTAHKSAVVDKKNLIQDIEIRLNDARGQQEAVDIDISKLKVMQQNAVVNKGVSNISHLETEKGSIETTLGGLEHTSKLAIATNKFIDIQKYETEIREYQSTIDNISKDNETVFSTFNTYGKTLHSVLSEELADVTIQYENEKSAKEELNNESQELQRKIGGIDNDIGNTNDTLAKLNIEIDKAHSAETELVNRCQTYPQLNNGLMIPEDELNATNAHLETLRNRETTLNETIDELRSSIAKDTAEDSKFTEKVNNVNDQIKQTNGEISKFETQQSIAIDIVNVRKSMDIGTCLYELDAEIASTFDSISSSKRGLGQLQHELRTVEEYGFVLTEDFENALIWLTDKFGFAKSGAEYLKDLSVDKQEIVLEQAPWLPKAIILTNDNFSHVLANPTGRLTKAIMDSSIILVSLSSLQKNEKISLGDVFVPSRDTEHYIRILDKDNTIKRIHSDIQKVEQEITKQESSLTVTKRDWGTLKTFTEQYPEGREAELHNQLEQHQANLDEYTTILSEIAGRIKDNNRTLEQTRTELSDTKNKLVTFGEKLTALTELIQIIEKIGELQTSIDENTTRIKELSELLTSTKNENNQIRVKISEKEEAVTSLSRQKDKLESDINGELNDFKTMDVEILDERDTSILWAEYGSAKNIIKEVAGNVTQLQENIQKNRGFVNSLYNEINRDKITIEEIKAGGRSQPFSEEYIRDLGTQIENIKETLKTAEGKLSEAREKQALLKATFNSMVSKYNARVPEAYVPDPSLMDETQFRGDINTKQIELNRLVEKITGIEALHQSNSEKLEHLEFSLQNYEILCNQYHITTTTIDTHVELKDHSELMSLLTSRHSNVEQNKDRFRRTKDKVMTNIGNIDMGEYFKTPIRDRLSVANTLEDAKFNANALEKYSSILLKRMEDQQEQIDALKNIEENVVDQALGIAKMYKDHIKKFPMLSRIKFKDETHDMIRINFNKCEYADEQAELEMQHYIRDLIRDIEDNKIDKMKLVDCLTPALLLNRVLDMKAIQMEMRKIDQNGIQRFLRWEQIEASDGQTNAIFIVFLVVLMSYIRDIVIDRKDMNTSKMMIIDNPFGSTSGSYLWEAIGSILEKNNVQLICPGHNIKADVLKYFPIHFTLTTEPSASGRTRIGIKVKAKDETLDAIKRQQRFGQITLDI</sequence>
<dbReference type="Proteomes" id="UP000243338">
    <property type="component" value="Unassembled WGS sequence"/>
</dbReference>
<feature type="coiled-coil region" evidence="1">
    <location>
        <begin position="1009"/>
        <end position="1043"/>
    </location>
</feature>
<feature type="coiled-coil region" evidence="1">
    <location>
        <begin position="529"/>
        <end position="584"/>
    </location>
</feature>